<feature type="compositionally biased region" description="Basic and acidic residues" evidence="2">
    <location>
        <begin position="55"/>
        <end position="65"/>
    </location>
</feature>
<comment type="caution">
    <text evidence="3">The sequence shown here is derived from an EMBL/GenBank/DDBJ whole genome shotgun (WGS) entry which is preliminary data.</text>
</comment>
<accession>A0A210QI37</accession>
<evidence type="ECO:0000256" key="1">
    <source>
        <dbReference type="ARBA" id="ARBA00010549"/>
    </source>
</evidence>
<feature type="compositionally biased region" description="Low complexity" evidence="2">
    <location>
        <begin position="20"/>
        <end position="38"/>
    </location>
</feature>
<keyword evidence="4" id="KW-1185">Reference proteome</keyword>
<evidence type="ECO:0000313" key="4">
    <source>
        <dbReference type="Proteomes" id="UP000242188"/>
    </source>
</evidence>
<gene>
    <name evidence="3" type="ORF">KP79_PYT14764</name>
</gene>
<protein>
    <recommendedName>
        <fullName evidence="5">Protein FAM219A</fullName>
    </recommendedName>
</protein>
<proteinExistence type="inferred from homology"/>
<feature type="compositionally biased region" description="Acidic residues" evidence="2">
    <location>
        <begin position="111"/>
        <end position="120"/>
    </location>
</feature>
<dbReference type="AlphaFoldDB" id="A0A210QI37"/>
<name>A0A210QI37_MIZYE</name>
<reference evidence="3 4" key="1">
    <citation type="journal article" date="2017" name="Nat. Ecol. Evol.">
        <title>Scallop genome provides insights into evolution of bilaterian karyotype and development.</title>
        <authorList>
            <person name="Wang S."/>
            <person name="Zhang J."/>
            <person name="Jiao W."/>
            <person name="Li J."/>
            <person name="Xun X."/>
            <person name="Sun Y."/>
            <person name="Guo X."/>
            <person name="Huan P."/>
            <person name="Dong B."/>
            <person name="Zhang L."/>
            <person name="Hu X."/>
            <person name="Sun X."/>
            <person name="Wang J."/>
            <person name="Zhao C."/>
            <person name="Wang Y."/>
            <person name="Wang D."/>
            <person name="Huang X."/>
            <person name="Wang R."/>
            <person name="Lv J."/>
            <person name="Li Y."/>
            <person name="Zhang Z."/>
            <person name="Liu B."/>
            <person name="Lu W."/>
            <person name="Hui Y."/>
            <person name="Liang J."/>
            <person name="Zhou Z."/>
            <person name="Hou R."/>
            <person name="Li X."/>
            <person name="Liu Y."/>
            <person name="Li H."/>
            <person name="Ning X."/>
            <person name="Lin Y."/>
            <person name="Zhao L."/>
            <person name="Xing Q."/>
            <person name="Dou J."/>
            <person name="Li Y."/>
            <person name="Mao J."/>
            <person name="Guo H."/>
            <person name="Dou H."/>
            <person name="Li T."/>
            <person name="Mu C."/>
            <person name="Jiang W."/>
            <person name="Fu Q."/>
            <person name="Fu X."/>
            <person name="Miao Y."/>
            <person name="Liu J."/>
            <person name="Yu Q."/>
            <person name="Li R."/>
            <person name="Liao H."/>
            <person name="Li X."/>
            <person name="Kong Y."/>
            <person name="Jiang Z."/>
            <person name="Chourrout D."/>
            <person name="Li R."/>
            <person name="Bao Z."/>
        </authorList>
    </citation>
    <scope>NUCLEOTIDE SEQUENCE [LARGE SCALE GENOMIC DNA]</scope>
    <source>
        <strain evidence="3 4">PY_sf001</strain>
    </source>
</reference>
<feature type="region of interest" description="Disordered" evidence="2">
    <location>
        <begin position="1"/>
        <end position="99"/>
    </location>
</feature>
<organism evidence="3 4">
    <name type="scientific">Mizuhopecten yessoensis</name>
    <name type="common">Japanese scallop</name>
    <name type="synonym">Patinopecten yessoensis</name>
    <dbReference type="NCBI Taxonomy" id="6573"/>
    <lineage>
        <taxon>Eukaryota</taxon>
        <taxon>Metazoa</taxon>
        <taxon>Spiralia</taxon>
        <taxon>Lophotrochozoa</taxon>
        <taxon>Mollusca</taxon>
        <taxon>Bivalvia</taxon>
        <taxon>Autobranchia</taxon>
        <taxon>Pteriomorphia</taxon>
        <taxon>Pectinida</taxon>
        <taxon>Pectinoidea</taxon>
        <taxon>Pectinidae</taxon>
        <taxon>Mizuhopecten</taxon>
    </lineage>
</organism>
<dbReference type="OrthoDB" id="6119141at2759"/>
<feature type="region of interest" description="Disordered" evidence="2">
    <location>
        <begin position="111"/>
        <end position="132"/>
    </location>
</feature>
<sequence>MDSMEDSGFDSDQKSMLNGSSEPQSTKSSSSKSPASYSDAKTQSNAHRKSSQLQKKIERHRENARRAKVINQQPSKNTFMMPRSRLMLPPRSDAQPRPLDQQPLVAIMTDDESDDDDDFESPMISRGANKDITQQLIKDGYNLDLEPDDEDLDLIPPRPMNERCVCCQNYTGTCSIQ</sequence>
<evidence type="ECO:0008006" key="5">
    <source>
        <dbReference type="Google" id="ProtNLM"/>
    </source>
</evidence>
<dbReference type="STRING" id="6573.A0A210QI37"/>
<dbReference type="Pfam" id="PF15260">
    <property type="entry name" value="FAM219A"/>
    <property type="match status" value="1"/>
</dbReference>
<dbReference type="PANTHER" id="PTHR31281:SF3">
    <property type="entry name" value="PROTEIN FAM219A"/>
    <property type="match status" value="1"/>
</dbReference>
<evidence type="ECO:0000256" key="2">
    <source>
        <dbReference type="SAM" id="MobiDB-lite"/>
    </source>
</evidence>
<comment type="similarity">
    <text evidence="1">Belongs to the FAM219 family.</text>
</comment>
<evidence type="ECO:0000313" key="3">
    <source>
        <dbReference type="EMBL" id="OWF48407.1"/>
    </source>
</evidence>
<dbReference type="PANTHER" id="PTHR31281">
    <property type="entry name" value="PROTEIN FAM219A"/>
    <property type="match status" value="1"/>
</dbReference>
<dbReference type="InterPro" id="IPR029339">
    <property type="entry name" value="FAM219"/>
</dbReference>
<dbReference type="Proteomes" id="UP000242188">
    <property type="component" value="Unassembled WGS sequence"/>
</dbReference>
<dbReference type="EMBL" id="NEDP02003547">
    <property type="protein sequence ID" value="OWF48407.1"/>
    <property type="molecule type" value="Genomic_DNA"/>
</dbReference>